<dbReference type="GO" id="GO:0047355">
    <property type="term" value="F:CDP-glycerol glycerophosphotransferase activity"/>
    <property type="evidence" value="ECO:0007669"/>
    <property type="project" value="InterPro"/>
</dbReference>
<accession>A0A0J1GJ13</accession>
<name>A0A0J1GJ13_9GAMM</name>
<dbReference type="GO" id="GO:0016020">
    <property type="term" value="C:membrane"/>
    <property type="evidence" value="ECO:0007669"/>
    <property type="project" value="InterPro"/>
</dbReference>
<evidence type="ECO:0000313" key="1">
    <source>
        <dbReference type="EMBL" id="KLU99677.1"/>
    </source>
</evidence>
<dbReference type="OrthoDB" id="6212418at2"/>
<keyword evidence="2" id="KW-1185">Reference proteome</keyword>
<reference evidence="1 2" key="1">
    <citation type="submission" date="2015-05" db="EMBL/GenBank/DDBJ databases">
        <title>Photobacterium galathea sp. nov.</title>
        <authorList>
            <person name="Machado H."/>
            <person name="Gram L."/>
        </authorList>
    </citation>
    <scope>NUCLEOTIDE SEQUENCE [LARGE SCALE GENOMIC DNA]</scope>
    <source>
        <strain evidence="1 2">DSM 25995</strain>
    </source>
</reference>
<sequence length="368" mass="42609">MDYFVFIGNEARSVTQQTKRYLMYIAQNYSYAILRPLQQAILAQGGEVYWFIEGKEATAKYLQPNERLLTSVKEVKAWQPDAVFVPGNVVPSFIPGIKVGVFHGFNAGKMNRRGREDHFEIRGCFDLYCTQGPDTTLRFDQLALEHGFFKVQQTGWPMMDPLFQYPHNNPYVDEHDDRPTVLMCSTFSRNLTCAPHLLETIKRLSQSGKWRWLIQFHPKMDSTIVEQYKALQGPNLTFVETDNVIPLLQAADVMLCDTSSVLLMFLLQRKPVVTFRNQSPNAHIINVEQAEYVEDALAQALMRPDELMEEIEQYCQIIHPYRDGKSSERVLAATNEMIENGLKGLKRKPVNMIREFKMRKKLKFWALK</sequence>
<dbReference type="AlphaFoldDB" id="A0A0J1GJ13"/>
<dbReference type="Pfam" id="PF04464">
    <property type="entry name" value="Glyphos_transf"/>
    <property type="match status" value="1"/>
</dbReference>
<comment type="caution">
    <text evidence="1">The sequence shown here is derived from an EMBL/GenBank/DDBJ whole genome shotgun (WGS) entry which is preliminary data.</text>
</comment>
<dbReference type="SUPFAM" id="SSF53756">
    <property type="entry name" value="UDP-Glycosyltransferase/glycogen phosphorylase"/>
    <property type="match status" value="1"/>
</dbReference>
<dbReference type="PIRSF" id="PIRSF028458">
    <property type="entry name" value="UCP028458_glyceroPtfrase"/>
    <property type="match status" value="1"/>
</dbReference>
<gene>
    <name evidence="1" type="ORF">ABT58_16470</name>
</gene>
<dbReference type="InterPro" id="IPR007554">
    <property type="entry name" value="Glycerophosphate_synth"/>
</dbReference>
<proteinExistence type="predicted"/>
<evidence type="ECO:0000313" key="2">
    <source>
        <dbReference type="Proteomes" id="UP000036426"/>
    </source>
</evidence>
<dbReference type="Gene3D" id="3.40.50.12580">
    <property type="match status" value="1"/>
</dbReference>
<dbReference type="Proteomes" id="UP000036426">
    <property type="component" value="Unassembled WGS sequence"/>
</dbReference>
<keyword evidence="1" id="KW-0808">Transferase</keyword>
<organism evidence="1 2">
    <name type="scientific">Photobacterium aphoticum</name>
    <dbReference type="NCBI Taxonomy" id="754436"/>
    <lineage>
        <taxon>Bacteria</taxon>
        <taxon>Pseudomonadati</taxon>
        <taxon>Pseudomonadota</taxon>
        <taxon>Gammaproteobacteria</taxon>
        <taxon>Vibrionales</taxon>
        <taxon>Vibrionaceae</taxon>
        <taxon>Photobacterium</taxon>
    </lineage>
</organism>
<dbReference type="EMBL" id="LDOV01000029">
    <property type="protein sequence ID" value="KLU99677.1"/>
    <property type="molecule type" value="Genomic_DNA"/>
</dbReference>
<dbReference type="InterPro" id="IPR043148">
    <property type="entry name" value="TagF_C"/>
</dbReference>
<dbReference type="PATRIC" id="fig|754436.4.peg.3491"/>
<dbReference type="InterPro" id="IPR016886">
    <property type="entry name" value="UCP028458_glyceroPtfrase"/>
</dbReference>
<protein>
    <submittedName>
        <fullName evidence="1">CDP-glycerol:glycerophosphate glycerophosphotransferase</fullName>
    </submittedName>
</protein>